<dbReference type="GO" id="GO:0042732">
    <property type="term" value="P:D-xylose metabolic process"/>
    <property type="evidence" value="ECO:0007669"/>
    <property type="project" value="UniProtKB-KW"/>
</dbReference>
<evidence type="ECO:0000259" key="20">
    <source>
        <dbReference type="Pfam" id="PF00370"/>
    </source>
</evidence>
<evidence type="ECO:0000256" key="15">
    <source>
        <dbReference type="ARBA" id="ARBA00023242"/>
    </source>
</evidence>
<evidence type="ECO:0000259" key="21">
    <source>
        <dbReference type="Pfam" id="PF02782"/>
    </source>
</evidence>
<evidence type="ECO:0000256" key="6">
    <source>
        <dbReference type="ARBA" id="ARBA00022490"/>
    </source>
</evidence>
<evidence type="ECO:0000256" key="14">
    <source>
        <dbReference type="ARBA" id="ARBA00022884"/>
    </source>
</evidence>
<dbReference type="Gene3D" id="1.25.10.10">
    <property type="entry name" value="Leucine-rich Repeat Variant"/>
    <property type="match status" value="1"/>
</dbReference>
<dbReference type="GO" id="GO:0005524">
    <property type="term" value="F:ATP binding"/>
    <property type="evidence" value="ECO:0007669"/>
    <property type="project" value="UniProtKB-KW"/>
</dbReference>
<protein>
    <recommendedName>
        <fullName evidence="4 19">Exportin-T</fullName>
    </recommendedName>
    <alternativeName>
        <fullName evidence="19">Exportin(tRNA)</fullName>
    </alternativeName>
    <alternativeName>
        <fullName evidence="19">tRNA exportin</fullName>
    </alternativeName>
</protein>
<evidence type="ECO:0000256" key="18">
    <source>
        <dbReference type="ARBA" id="ARBA00048885"/>
    </source>
</evidence>
<evidence type="ECO:0000256" key="10">
    <source>
        <dbReference type="ARBA" id="ARBA00022694"/>
    </source>
</evidence>
<dbReference type="InterPro" id="IPR016024">
    <property type="entry name" value="ARM-type_fold"/>
</dbReference>
<evidence type="ECO:0000256" key="4">
    <source>
        <dbReference type="ARBA" id="ARBA00018928"/>
    </source>
</evidence>
<dbReference type="InterPro" id="IPR045546">
    <property type="entry name" value="Exportin-T_C"/>
</dbReference>
<dbReference type="PANTHER" id="PTHR15952:SF11">
    <property type="entry name" value="EXPORTIN-T"/>
    <property type="match status" value="1"/>
</dbReference>
<evidence type="ECO:0000256" key="2">
    <source>
        <dbReference type="ARBA" id="ARBA00009156"/>
    </source>
</evidence>
<dbReference type="InterPro" id="IPR042024">
    <property type="entry name" value="D-XK_euk"/>
</dbReference>
<keyword evidence="8" id="KW-0119">Carbohydrate metabolism</keyword>
<proteinExistence type="inferred from homology"/>
<evidence type="ECO:0000256" key="1">
    <source>
        <dbReference type="ARBA" id="ARBA00004496"/>
    </source>
</evidence>
<dbReference type="Pfam" id="PF00370">
    <property type="entry name" value="FGGY_N"/>
    <property type="match status" value="1"/>
</dbReference>
<evidence type="ECO:0000256" key="11">
    <source>
        <dbReference type="ARBA" id="ARBA00022741"/>
    </source>
</evidence>
<keyword evidence="5 19" id="KW-0813">Transport</keyword>
<comment type="catalytic activity">
    <reaction evidence="18">
        <text>D-xylulose + ATP = D-xylulose 5-phosphate + ADP + H(+)</text>
        <dbReference type="Rhea" id="RHEA:10964"/>
        <dbReference type="ChEBI" id="CHEBI:15378"/>
        <dbReference type="ChEBI" id="CHEBI:17140"/>
        <dbReference type="ChEBI" id="CHEBI:30616"/>
        <dbReference type="ChEBI" id="CHEBI:57737"/>
        <dbReference type="ChEBI" id="CHEBI:456216"/>
        <dbReference type="EC" id="2.7.1.17"/>
    </reaction>
</comment>
<dbReference type="Pfam" id="PF02782">
    <property type="entry name" value="FGGY_C"/>
    <property type="match status" value="1"/>
</dbReference>
<dbReference type="InterPro" id="IPR018484">
    <property type="entry name" value="FGGY_N"/>
</dbReference>
<feature type="domain" description="Exportin-T C-terminal" evidence="23">
    <location>
        <begin position="917"/>
        <end position="1601"/>
    </location>
</feature>
<sequence>MQGPLYIGFDLSTQQLKGLVVNSDLKVVYVSKFDFDADSHGFPIKKGVLTNEAEHEVFAPVALWLQALDGVLEGLRKQGMDFSQIKGISGAGQQHGSVYWGENAEKLLKELDASKTLEEQLDGAFSHPFSPNWQDSSTQKECDEFDAALGGQSELAFATGSKAHHRFTGPQIMRFQRKYPDVYKKTSRISLVSSFIASLFLGHIAPMDISDVCGMNLWNIKKGAYDEKLLQLCAGSSGVDDLKRKLGDVPEDGGIHLGPIDRYYVERYGFSPDCTIIPATGDNPATILALPLRASDAMVSLGTSTTFLMSTPSYKPDPATHFFNHPTTAGLYMFMLCYKNGGLARELVRDAVNEKLGEKPSTSWANFDKVTLETPPMGQKADSDPMKLGLFFPRPEIVPNLRSGQWRFDYNPKDGSLQPSNGSWDEPFDEARAIVESQMLSLRLRSRGLTQSPGEGIPAQPRRVYLVGGGSKNKAIAKVAGEILGGSEGVYKLEIGDNACALGAAYKAVWAMERAEGQTFEDLIGKRWHEEEFIEKIADGYQPGVFERYGQAVEGFEKMEMESYDLQCNGIKRSVNKVANAIEIAGNPTSDQTLKAQAFDYLNQLRTDPSGWQVCLTLFTKTPQYSEIIRHVALEVVNSAAQAGLIDPQALGYVRDGLMAYLRQVYGQDNVTPDSTSIQNKIAQTITFLFSALYGNGWETFFDDLLSLTYKSSASTSHDNPLGIVFYLRVINAIHEEIGDVLVSRSRTEQDKANLLKDLIRSRDMQKIASSWQQILSEWRDGNDTIVEMSLRAVGSWVSWIDIGLVVNQTTLDLLFQQLGRAQKAELREGEEKVRDAAVDVFTEIIGKKMKPEDKMDMIIFLNLDTIVTQLSNSPPLHENRFTFKYDTDLAETVAKLVNITVIDIVRALEQDTVTADCKAKATGLLQAFLPHILRYFSDEYDEVCSTVIPCVSDLLSYLRKIAKVNPALAEQHSSILLPILKAIIAKMRYDETSSWGDEDDQTDEAEFQELRKRLGVLQQIVASVNEQLCMEAVSEVVGNTFESLRQSGAQLDWRDLDLALHEMFLFGEVAVRAGSLYSKGVPNNAAAERLVEMMLKMVESDIRSFTHPATQLQYMEICVRYSSFFQYHTHLIPTVLESFLQLVHHPIKKVKTRSWYLFQRLVKQLRTHVGNVAQTVVEALGDLLVINAELPTEGSDGDEMSSEDHEGSADAVFNSQLYLFEAVGIICSTPTVPADKQVLYAQSVLNPVFMDMEKNLAPAKANDERALLQIHHDIMALGTLARGFSDWMPGTSSPASLPAPEVSEAFMQVSEATLVALESLKTSFNVRTAARFAFSRLIGVLGSRILPQLPRWIDGLLTQTSSRDEMALFLRLLDQVIFGFKSEIYSILDALLTPFLQRVFSGIADAPTGTDDEVQLAELKREYLNFLLAVLNNELGAVIISERNQPMFETVIGTIEHFAKDIEDFTTAKMAFSVLSKMGSSWGGPDITPEGANGAAPQQQALPGFGQFMITRLSPLCWALPATPSFNSKDAQAKQVLAEAGGLQRTIYAKTGMEYLQYLRDRELPGMGMGADLVEEFVGALGRLDMKGFRQFFPSFIQRLSA</sequence>
<dbReference type="GO" id="GO:0031267">
    <property type="term" value="F:small GTPase binding"/>
    <property type="evidence" value="ECO:0007669"/>
    <property type="project" value="InterPro"/>
</dbReference>
<keyword evidence="10" id="KW-0819">tRNA processing</keyword>
<evidence type="ECO:0000256" key="3">
    <source>
        <dbReference type="ARBA" id="ARBA00009466"/>
    </source>
</evidence>
<comment type="caution">
    <text evidence="24">The sequence shown here is derived from an EMBL/GenBank/DDBJ whole genome shotgun (WGS) entry which is preliminary data.</text>
</comment>
<evidence type="ECO:0000313" key="24">
    <source>
        <dbReference type="EMBL" id="GCB17369.1"/>
    </source>
</evidence>
<keyword evidence="12" id="KW-0418">Kinase</keyword>
<dbReference type="Proteomes" id="UP000286921">
    <property type="component" value="Unassembled WGS sequence"/>
</dbReference>
<evidence type="ECO:0000256" key="12">
    <source>
        <dbReference type="ARBA" id="ARBA00022777"/>
    </source>
</evidence>
<keyword evidence="8" id="KW-0859">Xylose metabolism</keyword>
<dbReference type="Pfam" id="PF08389">
    <property type="entry name" value="Xpo1"/>
    <property type="match status" value="1"/>
</dbReference>
<dbReference type="InterPro" id="IPR011989">
    <property type="entry name" value="ARM-like"/>
</dbReference>
<dbReference type="FunFam" id="1.25.10.10:FF:000355">
    <property type="entry name" value="Exportin-T"/>
    <property type="match status" value="1"/>
</dbReference>
<dbReference type="InterPro" id="IPR013598">
    <property type="entry name" value="Exportin-1/Importin-b-like"/>
</dbReference>
<comment type="similarity">
    <text evidence="2">Belongs to the FGGY kinase family.</text>
</comment>
<dbReference type="Pfam" id="PF19282">
    <property type="entry name" value="Exportin-T"/>
    <property type="match status" value="1"/>
</dbReference>
<comment type="function">
    <text evidence="17">Highly specific D-xylulose kinase which participates in the catabolism of xylose. Xylose is a major component of hemicelluloses such as xylan. Most fungi utilize D-xylose via three enzymatic reactions, xylose reductase (XR), xylitol dehydrogenase (XDH), and xylulokinase, to form xylulose 5-phosphate, which enters pentose phosphate pathway.</text>
</comment>
<evidence type="ECO:0000256" key="9">
    <source>
        <dbReference type="ARBA" id="ARBA00022679"/>
    </source>
</evidence>
<reference evidence="24 25" key="1">
    <citation type="submission" date="2016-09" db="EMBL/GenBank/DDBJ databases">
        <title>Aspergillus awamori IFM 58123T.</title>
        <authorList>
            <person name="Kusuya Y."/>
            <person name="Shimizu M."/>
            <person name="Takahashi H."/>
            <person name="Yaguchi T."/>
        </authorList>
    </citation>
    <scope>NUCLEOTIDE SEQUENCE [LARGE SCALE GENOMIC DNA]</scope>
    <source>
        <strain evidence="24 25">IFM 58123</strain>
    </source>
</reference>
<feature type="domain" description="Carbohydrate kinase FGGY C-terminal" evidence="21">
    <location>
        <begin position="297"/>
        <end position="512"/>
    </location>
</feature>
<dbReference type="STRING" id="105351.A0A401KDT7"/>
<dbReference type="InterPro" id="IPR040017">
    <property type="entry name" value="XPOT"/>
</dbReference>
<comment type="similarity">
    <text evidence="3 19">Belongs to the exportin family.</text>
</comment>
<keyword evidence="15 19" id="KW-0539">Nucleus</keyword>
<dbReference type="GO" id="GO:0016363">
    <property type="term" value="C:nuclear matrix"/>
    <property type="evidence" value="ECO:0007669"/>
    <property type="project" value="TreeGrafter"/>
</dbReference>
<evidence type="ECO:0000256" key="5">
    <source>
        <dbReference type="ARBA" id="ARBA00022448"/>
    </source>
</evidence>
<comment type="subcellular location">
    <subcellularLocation>
        <location evidence="1 19">Cytoplasm</location>
    </subcellularLocation>
    <subcellularLocation>
        <location evidence="19">Nucleus</location>
    </subcellularLocation>
    <text evidence="19">Shuttles between the nucleus and the cytoplasm.</text>
</comment>
<feature type="domain" description="Exportin-1/Importin-beta-like" evidence="22">
    <location>
        <begin position="678"/>
        <end position="841"/>
    </location>
</feature>
<evidence type="ECO:0000256" key="19">
    <source>
        <dbReference type="RuleBase" id="RU366037"/>
    </source>
</evidence>
<dbReference type="EMBL" id="BDHI01000001">
    <property type="protein sequence ID" value="GCB17369.1"/>
    <property type="molecule type" value="Genomic_DNA"/>
</dbReference>
<organism evidence="24 25">
    <name type="scientific">Aspergillus awamori</name>
    <name type="common">Black koji mold</name>
    <dbReference type="NCBI Taxonomy" id="105351"/>
    <lineage>
        <taxon>Eukaryota</taxon>
        <taxon>Fungi</taxon>
        <taxon>Dikarya</taxon>
        <taxon>Ascomycota</taxon>
        <taxon>Pezizomycotina</taxon>
        <taxon>Eurotiomycetes</taxon>
        <taxon>Eurotiomycetidae</taxon>
        <taxon>Eurotiales</taxon>
        <taxon>Aspergillaceae</taxon>
        <taxon>Aspergillus</taxon>
    </lineage>
</organism>
<dbReference type="GO" id="GO:0005737">
    <property type="term" value="C:cytoplasm"/>
    <property type="evidence" value="ECO:0007669"/>
    <property type="project" value="UniProtKB-SubCell"/>
</dbReference>
<name>A0A401KDT7_ASPAW</name>
<evidence type="ECO:0000256" key="16">
    <source>
        <dbReference type="ARBA" id="ARBA00025147"/>
    </source>
</evidence>
<evidence type="ECO:0000259" key="23">
    <source>
        <dbReference type="Pfam" id="PF19282"/>
    </source>
</evidence>
<evidence type="ECO:0000313" key="25">
    <source>
        <dbReference type="Proteomes" id="UP000286921"/>
    </source>
</evidence>
<dbReference type="CDD" id="cd07776">
    <property type="entry name" value="ASKHA_NBD_FGGY_SpXK-like"/>
    <property type="match status" value="1"/>
</dbReference>
<keyword evidence="9" id="KW-0808">Transferase</keyword>
<dbReference type="InterPro" id="IPR018485">
    <property type="entry name" value="FGGY_C"/>
</dbReference>
<accession>A0A401KDT7</accession>
<dbReference type="SUPFAM" id="SSF48371">
    <property type="entry name" value="ARM repeat"/>
    <property type="match status" value="1"/>
</dbReference>
<dbReference type="InterPro" id="IPR043129">
    <property type="entry name" value="ATPase_NBD"/>
</dbReference>
<evidence type="ECO:0000256" key="17">
    <source>
        <dbReference type="ARBA" id="ARBA00025184"/>
    </source>
</evidence>
<keyword evidence="6 19" id="KW-0963">Cytoplasm</keyword>
<dbReference type="GO" id="GO:0004856">
    <property type="term" value="F:D-xylulokinase activity"/>
    <property type="evidence" value="ECO:0007669"/>
    <property type="project" value="UniProtKB-EC"/>
</dbReference>
<dbReference type="GO" id="GO:0071528">
    <property type="term" value="P:tRNA re-export from nucleus"/>
    <property type="evidence" value="ECO:0007669"/>
    <property type="project" value="UniProtKB-UniRule"/>
</dbReference>
<evidence type="ECO:0000256" key="13">
    <source>
        <dbReference type="ARBA" id="ARBA00022840"/>
    </source>
</evidence>
<keyword evidence="11" id="KW-0547">Nucleotide-binding</keyword>
<dbReference type="PANTHER" id="PTHR15952">
    <property type="entry name" value="EXPORTIN-T/LOS1"/>
    <property type="match status" value="1"/>
</dbReference>
<feature type="domain" description="Carbohydrate kinase FGGY N-terminal" evidence="20">
    <location>
        <begin position="133"/>
        <end position="287"/>
    </location>
</feature>
<evidence type="ECO:0000256" key="7">
    <source>
        <dbReference type="ARBA" id="ARBA00022555"/>
    </source>
</evidence>
<dbReference type="GO" id="GO:0000049">
    <property type="term" value="F:tRNA binding"/>
    <property type="evidence" value="ECO:0007669"/>
    <property type="project" value="UniProtKB-UniRule"/>
</dbReference>
<keyword evidence="7 19" id="KW-0820">tRNA-binding</keyword>
<evidence type="ECO:0000259" key="22">
    <source>
        <dbReference type="Pfam" id="PF08389"/>
    </source>
</evidence>
<comment type="function">
    <text evidence="16">tRNA nucleus export receptor which facilitates tRNA translocation across the nuclear pore complex. Involved in pre-tRNA splicing, probably by affecting the interaction of pre-tRNA with splicing endonuclease.</text>
</comment>
<dbReference type="GO" id="GO:0008033">
    <property type="term" value="P:tRNA processing"/>
    <property type="evidence" value="ECO:0007669"/>
    <property type="project" value="UniProtKB-KW"/>
</dbReference>
<dbReference type="SUPFAM" id="SSF53067">
    <property type="entry name" value="Actin-like ATPase domain"/>
    <property type="match status" value="2"/>
</dbReference>
<keyword evidence="14 19" id="KW-0694">RNA-binding</keyword>
<evidence type="ECO:0000256" key="8">
    <source>
        <dbReference type="ARBA" id="ARBA00022629"/>
    </source>
</evidence>
<dbReference type="Gene3D" id="3.30.420.40">
    <property type="match status" value="2"/>
</dbReference>
<keyword evidence="13" id="KW-0067">ATP-binding</keyword>
<keyword evidence="25" id="KW-1185">Reference proteome</keyword>
<gene>
    <name evidence="24" type="ORF">AAWM_00254</name>
</gene>
<dbReference type="FunFam" id="3.30.420.40:FF:000118">
    <property type="entry name" value="Xylulose kinase 2"/>
    <property type="match status" value="1"/>
</dbReference>
<dbReference type="GO" id="GO:0005643">
    <property type="term" value="C:nuclear pore"/>
    <property type="evidence" value="ECO:0007669"/>
    <property type="project" value="TreeGrafter"/>
</dbReference>